<protein>
    <submittedName>
        <fullName evidence="2">Uncharacterized protein</fullName>
    </submittedName>
</protein>
<feature type="transmembrane region" description="Helical" evidence="1">
    <location>
        <begin position="6"/>
        <end position="25"/>
    </location>
</feature>
<dbReference type="Proteomes" id="UP000022433">
    <property type="component" value="Unassembled WGS sequence"/>
</dbReference>
<dbReference type="EMBL" id="JGEA01000029">
    <property type="protein sequence ID" value="EYA13660.1"/>
    <property type="molecule type" value="Genomic_DNA"/>
</dbReference>
<keyword evidence="1" id="KW-0812">Transmembrane</keyword>
<evidence type="ECO:0000256" key="1">
    <source>
        <dbReference type="SAM" id="Phobius"/>
    </source>
</evidence>
<accession>A0AAN4N1U0</accession>
<evidence type="ECO:0000313" key="2">
    <source>
        <dbReference type="EMBL" id="EYA13660.1"/>
    </source>
</evidence>
<dbReference type="RefSeq" id="WP_032533657.1">
    <property type="nucleotide sequence ID" value="NZ_JGEA01000029.1"/>
</dbReference>
<proteinExistence type="predicted"/>
<organism evidence="2 3">
    <name type="scientific">Bacteroides fragilis str. 1007-1-F #10</name>
    <dbReference type="NCBI Taxonomy" id="1339295"/>
    <lineage>
        <taxon>Bacteria</taxon>
        <taxon>Pseudomonadati</taxon>
        <taxon>Bacteroidota</taxon>
        <taxon>Bacteroidia</taxon>
        <taxon>Bacteroidales</taxon>
        <taxon>Bacteroidaceae</taxon>
        <taxon>Bacteroides</taxon>
    </lineage>
</organism>
<evidence type="ECO:0000313" key="3">
    <source>
        <dbReference type="Proteomes" id="UP000022433"/>
    </source>
</evidence>
<comment type="caution">
    <text evidence="2">The sequence shown here is derived from an EMBL/GenBank/DDBJ whole genome shotgun (WGS) entry which is preliminary data.</text>
</comment>
<dbReference type="AlphaFoldDB" id="A0AAN4N1U0"/>
<gene>
    <name evidence="2" type="ORF">M104_3205</name>
</gene>
<keyword evidence="1" id="KW-1133">Transmembrane helix</keyword>
<sequence>MDVNTIINVVAIILAVGNFICLYSISRKKAYNEEKGKNLATKEDIGNITNEIKSVESKFTILTNLHSGILSEERNTIIEFNEKYSLWVGSYMINWRLNSNNNIDVDEFSRILEKNQELCYISLSKFELFIEDEELNCLAQELIIKAAQLEGLRSIIEEIRPLNILLNSAEAQERKIQEELIKRKVEFLKSYNNQYTSLYREIPAILNVFQQKCRDRIYKLLKPEH</sequence>
<reference evidence="2 3" key="1">
    <citation type="submission" date="2014-02" db="EMBL/GenBank/DDBJ databases">
        <authorList>
            <person name="Sears C."/>
            <person name="Carroll K."/>
            <person name="Sack B.R."/>
            <person name="Qadri F."/>
            <person name="Myers L.L."/>
            <person name="Chung G.-T."/>
            <person name="Escheverria P."/>
            <person name="Fraser C.M."/>
            <person name="Sadzewicz L."/>
            <person name="Shefchek K.A."/>
            <person name="Tallon L."/>
            <person name="Das S.P."/>
            <person name="Daugherty S."/>
            <person name="Mongodin E.F."/>
        </authorList>
    </citation>
    <scope>NUCLEOTIDE SEQUENCE [LARGE SCALE GENOMIC DNA]</scope>
    <source>
        <strain evidence="2 3">1007-1-F #10</strain>
    </source>
</reference>
<name>A0AAN4N1U0_BACFG</name>
<keyword evidence="1" id="KW-0472">Membrane</keyword>